<dbReference type="PANTHER" id="PTHR48059:SF4">
    <property type="entry name" value="POLYGALACTURONASE INHIBITOR 1-RELATED"/>
    <property type="match status" value="1"/>
</dbReference>
<dbReference type="InterPro" id="IPR051848">
    <property type="entry name" value="PGIP"/>
</dbReference>
<dbReference type="Gene3D" id="3.80.10.10">
    <property type="entry name" value="Ribonuclease Inhibitor"/>
    <property type="match status" value="1"/>
</dbReference>
<evidence type="ECO:0000256" key="1">
    <source>
        <dbReference type="ARBA" id="ARBA00004196"/>
    </source>
</evidence>
<dbReference type="InterPro" id="IPR032675">
    <property type="entry name" value="LRR_dom_sf"/>
</dbReference>
<dbReference type="AlphaFoldDB" id="A0AAD4SZC3"/>
<dbReference type="EMBL" id="JAJJMB010008071">
    <property type="protein sequence ID" value="KAI3926239.1"/>
    <property type="molecule type" value="Genomic_DNA"/>
</dbReference>
<reference evidence="6" key="1">
    <citation type="submission" date="2022-04" db="EMBL/GenBank/DDBJ databases">
        <title>A functionally conserved STORR gene fusion in Papaver species that diverged 16.8 million years ago.</title>
        <authorList>
            <person name="Catania T."/>
        </authorList>
    </citation>
    <scope>NUCLEOTIDE SEQUENCE</scope>
    <source>
        <strain evidence="6">S-188037</strain>
    </source>
</reference>
<evidence type="ECO:0000313" key="6">
    <source>
        <dbReference type="EMBL" id="KAI3926239.1"/>
    </source>
</evidence>
<comment type="subcellular location">
    <subcellularLocation>
        <location evidence="1">Cell envelope</location>
    </subcellularLocation>
</comment>
<keyword evidence="3" id="KW-0677">Repeat</keyword>
<protein>
    <recommendedName>
        <fullName evidence="5">Leucine-rich repeat-containing N-terminal plant-type domain-containing protein</fullName>
    </recommendedName>
</protein>
<proteinExistence type="predicted"/>
<dbReference type="PANTHER" id="PTHR48059">
    <property type="entry name" value="POLYGALACTURONASE INHIBITOR 1"/>
    <property type="match status" value="1"/>
</dbReference>
<evidence type="ECO:0000259" key="5">
    <source>
        <dbReference type="Pfam" id="PF08263"/>
    </source>
</evidence>
<sequence>MKIQQHSFPLYCSLFLVFLATATLISPSLGAALGKCNPSDYKALMNIKKSLDNPYHLATWVPNTDCCKWYGVACDPEINRINELNLFEGEISQVQFLKVLGDFQVLLYLNCSCLTINSRVQF</sequence>
<dbReference type="Proteomes" id="UP001202328">
    <property type="component" value="Unassembled WGS sequence"/>
</dbReference>
<dbReference type="SUPFAM" id="SSF52058">
    <property type="entry name" value="L domain-like"/>
    <property type="match status" value="1"/>
</dbReference>
<feature type="signal peptide" evidence="4">
    <location>
        <begin position="1"/>
        <end position="30"/>
    </location>
</feature>
<name>A0AAD4SZC3_9MAGN</name>
<feature type="domain" description="Leucine-rich repeat-containing N-terminal plant-type" evidence="5">
    <location>
        <begin position="38"/>
        <end position="75"/>
    </location>
</feature>
<evidence type="ECO:0000256" key="2">
    <source>
        <dbReference type="ARBA" id="ARBA00022614"/>
    </source>
</evidence>
<evidence type="ECO:0000256" key="4">
    <source>
        <dbReference type="SAM" id="SignalP"/>
    </source>
</evidence>
<dbReference type="Pfam" id="PF08263">
    <property type="entry name" value="LRRNT_2"/>
    <property type="match status" value="1"/>
</dbReference>
<feature type="chain" id="PRO_5042066337" description="Leucine-rich repeat-containing N-terminal plant-type domain-containing protein" evidence="4">
    <location>
        <begin position="31"/>
        <end position="122"/>
    </location>
</feature>
<keyword evidence="4" id="KW-0732">Signal</keyword>
<gene>
    <name evidence="6" type="ORF">MKW98_028375</name>
</gene>
<evidence type="ECO:0000256" key="3">
    <source>
        <dbReference type="ARBA" id="ARBA00022737"/>
    </source>
</evidence>
<dbReference type="InterPro" id="IPR013210">
    <property type="entry name" value="LRR_N_plant-typ"/>
</dbReference>
<organism evidence="6 7">
    <name type="scientific">Papaver atlanticum</name>
    <dbReference type="NCBI Taxonomy" id="357466"/>
    <lineage>
        <taxon>Eukaryota</taxon>
        <taxon>Viridiplantae</taxon>
        <taxon>Streptophyta</taxon>
        <taxon>Embryophyta</taxon>
        <taxon>Tracheophyta</taxon>
        <taxon>Spermatophyta</taxon>
        <taxon>Magnoliopsida</taxon>
        <taxon>Ranunculales</taxon>
        <taxon>Papaveraceae</taxon>
        <taxon>Papaveroideae</taxon>
        <taxon>Papaver</taxon>
    </lineage>
</organism>
<comment type="caution">
    <text evidence="6">The sequence shown here is derived from an EMBL/GenBank/DDBJ whole genome shotgun (WGS) entry which is preliminary data.</text>
</comment>
<accession>A0AAD4SZC3</accession>
<keyword evidence="2" id="KW-0433">Leucine-rich repeat</keyword>
<keyword evidence="7" id="KW-1185">Reference proteome</keyword>
<evidence type="ECO:0000313" key="7">
    <source>
        <dbReference type="Proteomes" id="UP001202328"/>
    </source>
</evidence>